<organism evidence="2 3">
    <name type="scientific">Orchesella dallaii</name>
    <dbReference type="NCBI Taxonomy" id="48710"/>
    <lineage>
        <taxon>Eukaryota</taxon>
        <taxon>Metazoa</taxon>
        <taxon>Ecdysozoa</taxon>
        <taxon>Arthropoda</taxon>
        <taxon>Hexapoda</taxon>
        <taxon>Collembola</taxon>
        <taxon>Entomobryomorpha</taxon>
        <taxon>Entomobryoidea</taxon>
        <taxon>Orchesellidae</taxon>
        <taxon>Orchesellinae</taxon>
        <taxon>Orchesella</taxon>
    </lineage>
</organism>
<evidence type="ECO:0000313" key="2">
    <source>
        <dbReference type="EMBL" id="CAL8145832.1"/>
    </source>
</evidence>
<evidence type="ECO:0000313" key="3">
    <source>
        <dbReference type="Proteomes" id="UP001642540"/>
    </source>
</evidence>
<keyword evidence="1" id="KW-0472">Membrane</keyword>
<comment type="caution">
    <text evidence="2">The sequence shown here is derived from an EMBL/GenBank/DDBJ whole genome shotgun (WGS) entry which is preliminary data.</text>
</comment>
<keyword evidence="1" id="KW-1133">Transmembrane helix</keyword>
<dbReference type="EMBL" id="CAXLJM020000164">
    <property type="protein sequence ID" value="CAL8145832.1"/>
    <property type="molecule type" value="Genomic_DNA"/>
</dbReference>
<proteinExistence type="predicted"/>
<gene>
    <name evidence="2" type="ORF">ODALV1_LOCUS30614</name>
</gene>
<accession>A0ABP1S8S9</accession>
<protein>
    <submittedName>
        <fullName evidence="2">Uncharacterized protein</fullName>
    </submittedName>
</protein>
<keyword evidence="3" id="KW-1185">Reference proteome</keyword>
<evidence type="ECO:0000256" key="1">
    <source>
        <dbReference type="SAM" id="Phobius"/>
    </source>
</evidence>
<name>A0ABP1S8S9_9HEXA</name>
<dbReference type="Proteomes" id="UP001642540">
    <property type="component" value="Unassembled WGS sequence"/>
</dbReference>
<keyword evidence="1" id="KW-0812">Transmembrane</keyword>
<reference evidence="2 3" key="1">
    <citation type="submission" date="2024-08" db="EMBL/GenBank/DDBJ databases">
        <authorList>
            <person name="Cucini C."/>
            <person name="Frati F."/>
        </authorList>
    </citation>
    <scope>NUCLEOTIDE SEQUENCE [LARGE SCALE GENOMIC DNA]</scope>
</reference>
<feature type="transmembrane region" description="Helical" evidence="1">
    <location>
        <begin position="100"/>
        <end position="124"/>
    </location>
</feature>
<sequence length="268" mass="30888">MKRQFFYQHLQNHCAPAEVIIYLVVQQALNTTITTKERDLPVNELDDLDWFIQLRYGETMLQRIPTVIESTRGSVMIMQSFKVKALSCVTTKSLSRKLDYVFVTVINGSTWLALFLVSLVYALVYKSILRGFDTMWPQISQPCWLHHPRKLICAHWICMVFLSCIYGSSISSESLQLPTFPSIQVLYEKGYRVWMPEKQYLFRFAGKYEKEILVDAFSKMLGNNVISSKNYEKSFKTPSDFIYDGNGSGVVHTIPLKNMSSVIQSLTT</sequence>